<reference evidence="1" key="1">
    <citation type="journal article" date="2021" name="Proc. Natl. Acad. Sci. U.S.A.">
        <title>A Catalog of Tens of Thousands of Viruses from Human Metagenomes Reveals Hidden Associations with Chronic Diseases.</title>
        <authorList>
            <person name="Tisza M.J."/>
            <person name="Buck C.B."/>
        </authorList>
    </citation>
    <scope>NUCLEOTIDE SEQUENCE</scope>
    <source>
        <strain evidence="1">Ctd0M1</strain>
    </source>
</reference>
<organism evidence="1">
    <name type="scientific">virus sp. ctd0M1</name>
    <dbReference type="NCBI Taxonomy" id="2827993"/>
    <lineage>
        <taxon>Viruses</taxon>
    </lineage>
</organism>
<accession>A0A8S5RDH0</accession>
<protein>
    <submittedName>
        <fullName evidence="1">Uncharacterized protein</fullName>
    </submittedName>
</protein>
<sequence length="30" mass="3560">MSYRDGTLILCRCSMWYKSVKSHARLKRGI</sequence>
<evidence type="ECO:0000313" key="1">
    <source>
        <dbReference type="EMBL" id="DAE29440.1"/>
    </source>
</evidence>
<proteinExistence type="predicted"/>
<dbReference type="EMBL" id="BK059094">
    <property type="protein sequence ID" value="DAE29440.1"/>
    <property type="molecule type" value="Genomic_DNA"/>
</dbReference>
<name>A0A8S5RDH0_9VIRU</name>